<evidence type="ECO:0000313" key="4">
    <source>
        <dbReference type="Proteomes" id="UP000828390"/>
    </source>
</evidence>
<reference evidence="3" key="1">
    <citation type="journal article" date="2019" name="bioRxiv">
        <title>The Genome of the Zebra Mussel, Dreissena polymorpha: A Resource for Invasive Species Research.</title>
        <authorList>
            <person name="McCartney M.A."/>
            <person name="Auch B."/>
            <person name="Kono T."/>
            <person name="Mallez S."/>
            <person name="Zhang Y."/>
            <person name="Obille A."/>
            <person name="Becker A."/>
            <person name="Abrahante J.E."/>
            <person name="Garbe J."/>
            <person name="Badalamenti J.P."/>
            <person name="Herman A."/>
            <person name="Mangelson H."/>
            <person name="Liachko I."/>
            <person name="Sullivan S."/>
            <person name="Sone E.D."/>
            <person name="Koren S."/>
            <person name="Silverstein K.A.T."/>
            <person name="Beckman K.B."/>
            <person name="Gohl D.M."/>
        </authorList>
    </citation>
    <scope>NUCLEOTIDE SEQUENCE</scope>
    <source>
        <strain evidence="3">Duluth1</strain>
        <tissue evidence="3">Whole animal</tissue>
    </source>
</reference>
<dbReference type="Gene3D" id="3.30.160.60">
    <property type="entry name" value="Classic Zinc Finger"/>
    <property type="match status" value="1"/>
</dbReference>
<dbReference type="Proteomes" id="UP000828390">
    <property type="component" value="Unassembled WGS sequence"/>
</dbReference>
<dbReference type="PROSITE" id="PS00028">
    <property type="entry name" value="ZINC_FINGER_C2H2_1"/>
    <property type="match status" value="1"/>
</dbReference>
<keyword evidence="4" id="KW-1185">Reference proteome</keyword>
<organism evidence="3 4">
    <name type="scientific">Dreissena polymorpha</name>
    <name type="common">Zebra mussel</name>
    <name type="synonym">Mytilus polymorpha</name>
    <dbReference type="NCBI Taxonomy" id="45954"/>
    <lineage>
        <taxon>Eukaryota</taxon>
        <taxon>Metazoa</taxon>
        <taxon>Spiralia</taxon>
        <taxon>Lophotrochozoa</taxon>
        <taxon>Mollusca</taxon>
        <taxon>Bivalvia</taxon>
        <taxon>Autobranchia</taxon>
        <taxon>Heteroconchia</taxon>
        <taxon>Euheterodonta</taxon>
        <taxon>Imparidentia</taxon>
        <taxon>Neoheterodontei</taxon>
        <taxon>Myida</taxon>
        <taxon>Dreissenoidea</taxon>
        <taxon>Dreissenidae</taxon>
        <taxon>Dreissena</taxon>
    </lineage>
</organism>
<dbReference type="EMBL" id="JAIWYP010000003">
    <property type="protein sequence ID" value="KAH3859249.1"/>
    <property type="molecule type" value="Genomic_DNA"/>
</dbReference>
<reference evidence="3" key="2">
    <citation type="submission" date="2020-11" db="EMBL/GenBank/DDBJ databases">
        <authorList>
            <person name="McCartney M.A."/>
            <person name="Auch B."/>
            <person name="Kono T."/>
            <person name="Mallez S."/>
            <person name="Becker A."/>
            <person name="Gohl D.M."/>
            <person name="Silverstein K.A.T."/>
            <person name="Koren S."/>
            <person name="Bechman K.B."/>
            <person name="Herman A."/>
            <person name="Abrahante J.E."/>
            <person name="Garbe J."/>
        </authorList>
    </citation>
    <scope>NUCLEOTIDE SEQUENCE</scope>
    <source>
        <strain evidence="3">Duluth1</strain>
        <tissue evidence="3">Whole animal</tissue>
    </source>
</reference>
<dbReference type="AlphaFoldDB" id="A0A9D4LK04"/>
<comment type="caution">
    <text evidence="3">The sequence shown here is derived from an EMBL/GenBank/DDBJ whole genome shotgun (WGS) entry which is preliminary data.</text>
</comment>
<evidence type="ECO:0000313" key="3">
    <source>
        <dbReference type="EMBL" id="KAH3859249.1"/>
    </source>
</evidence>
<evidence type="ECO:0000256" key="1">
    <source>
        <dbReference type="SAM" id="MobiDB-lite"/>
    </source>
</evidence>
<name>A0A9D4LK04_DREPO</name>
<feature type="domain" description="C2H2-type" evidence="2">
    <location>
        <begin position="44"/>
        <end position="65"/>
    </location>
</feature>
<dbReference type="InterPro" id="IPR013087">
    <property type="entry name" value="Znf_C2H2_type"/>
</dbReference>
<gene>
    <name evidence="3" type="ORF">DPMN_101966</name>
</gene>
<feature type="region of interest" description="Disordered" evidence="1">
    <location>
        <begin position="70"/>
        <end position="110"/>
    </location>
</feature>
<evidence type="ECO:0000259" key="2">
    <source>
        <dbReference type="PROSITE" id="PS00028"/>
    </source>
</evidence>
<proteinExistence type="predicted"/>
<protein>
    <recommendedName>
        <fullName evidence="2">C2H2-type domain-containing protein</fullName>
    </recommendedName>
</protein>
<feature type="compositionally biased region" description="Acidic residues" evidence="1">
    <location>
        <begin position="71"/>
        <end position="87"/>
    </location>
</feature>
<accession>A0A9D4LK04</accession>
<sequence>MPNTKTTPRTQTAALVCPKCKELCEDSSMYSYHIRVCMEEQVGCDECRMSFKTRKTNNQHVCRVHQVRETDADEDDWQQEDPGDLIEEPVAVPTPRQPLKLIDETTQGHI</sequence>